<comment type="pathway">
    <text evidence="8">Membrane lipid metabolism; glycerophospholipid metabolism.</text>
</comment>
<feature type="binding site" evidence="8">
    <location>
        <position position="15"/>
    </location>
    <ligand>
        <name>FAD</name>
        <dbReference type="ChEBI" id="CHEBI:57692"/>
    </ligand>
</feature>
<accession>A0ABU3VN02</accession>
<evidence type="ECO:0000259" key="9">
    <source>
        <dbReference type="Pfam" id="PF22578"/>
    </source>
</evidence>
<feature type="domain" description="Digeranylgeranylglycerophospholipid reductase catalytic" evidence="9">
    <location>
        <begin position="176"/>
        <end position="261"/>
    </location>
</feature>
<feature type="binding site" evidence="8">
    <location>
        <position position="293"/>
    </location>
    <ligand>
        <name>FAD</name>
        <dbReference type="ChEBI" id="CHEBI:57692"/>
    </ligand>
</feature>
<dbReference type="InterPro" id="IPR050407">
    <property type="entry name" value="Geranylgeranyl_reductase"/>
</dbReference>
<dbReference type="EC" id="1.3.7.11" evidence="8"/>
<dbReference type="PRINTS" id="PR00420">
    <property type="entry name" value="RNGMNOXGNASE"/>
</dbReference>
<evidence type="ECO:0000256" key="6">
    <source>
        <dbReference type="ARBA" id="ARBA00023209"/>
    </source>
</evidence>
<comment type="similarity">
    <text evidence="8">Belongs to the geranylgeranyl reductase family. DGGGPL reductase subfamily.</text>
</comment>
<comment type="function">
    <text evidence="8">Is involved in the reduction of 2,3-digeranylgeranylglycerophospholipids (unsaturated archaeols) into 2,3-diphytanylglycerophospholipids (saturated archaeols) in the biosynthesis of archaeal membrane lipids. Catalyzes the formation of archaetidic acid (2,3-di-O-phytanyl-sn-glyceryl phosphate) from 2,3-di-O-geranylgeranylglyceryl phosphate (DGGGP) via the hydrogenation of each double bond of the isoprenoid chains. Is also probably able to reduce double bonds of geranyl groups in CDP-2,3-bis-O-(geranylgeranyl)-sn-glycerol and archaetidylserine, thus acting at various stages in the biosynthesis of archaeal membrane lipids.</text>
</comment>
<comment type="cofactor">
    <cofactor evidence="8">
        <name>FAD</name>
        <dbReference type="ChEBI" id="CHEBI:57692"/>
    </cofactor>
    <text evidence="8">Binds 1 FAD per subunit.</text>
</comment>
<comment type="catalytic activity">
    <reaction evidence="8">
        <text>a 2,3-bis-O-phytanyl-sn-glycerol 1-phospholipid + 8 oxidized 2[4Fe-4S]-[ferredoxin] = a 2,3-bis-O-(geranylgeranyl)-sn-glycerol 1-phospholipid + 8 reduced 2[4Fe-4S]-[ferredoxin] + 16 H(+)</text>
        <dbReference type="Rhea" id="RHEA:54324"/>
        <dbReference type="Rhea" id="RHEA-COMP:10002"/>
        <dbReference type="Rhea" id="RHEA-COMP:10004"/>
        <dbReference type="ChEBI" id="CHEBI:15378"/>
        <dbReference type="ChEBI" id="CHEBI:33722"/>
        <dbReference type="ChEBI" id="CHEBI:33723"/>
        <dbReference type="ChEBI" id="CHEBI:138139"/>
        <dbReference type="ChEBI" id="CHEBI:138140"/>
        <dbReference type="EC" id="1.3.7.11"/>
    </reaction>
</comment>
<dbReference type="Pfam" id="PF12831">
    <property type="entry name" value="FAD_oxidored"/>
    <property type="match status" value="1"/>
</dbReference>
<evidence type="ECO:0000256" key="2">
    <source>
        <dbReference type="ARBA" id="ARBA00022630"/>
    </source>
</evidence>
<organism evidence="10 11">
    <name type="scientific">Methanimicrococcus hacksteinii</name>
    <dbReference type="NCBI Taxonomy" id="3028293"/>
    <lineage>
        <taxon>Archaea</taxon>
        <taxon>Methanobacteriati</taxon>
        <taxon>Methanobacteriota</taxon>
        <taxon>Stenosarchaea group</taxon>
        <taxon>Methanomicrobia</taxon>
        <taxon>Methanosarcinales</taxon>
        <taxon>Methanosarcinaceae</taxon>
        <taxon>Methanimicrococcus</taxon>
    </lineage>
</organism>
<evidence type="ECO:0000256" key="4">
    <source>
        <dbReference type="ARBA" id="ARBA00023002"/>
    </source>
</evidence>
<evidence type="ECO:0000256" key="7">
    <source>
        <dbReference type="ARBA" id="ARBA00023264"/>
    </source>
</evidence>
<proteinExistence type="inferred from homology"/>
<feature type="binding site" evidence="8">
    <location>
        <position position="45"/>
    </location>
    <ligand>
        <name>FAD</name>
        <dbReference type="ChEBI" id="CHEBI:57692"/>
    </ligand>
</feature>
<dbReference type="InterPro" id="IPR023590">
    <property type="entry name" value="DGGGPL_reductase"/>
</dbReference>
<comment type="miscellaneous">
    <text evidence="8">Reduction reaction proceeds via syn addition of hydrogen for double bonds.</text>
</comment>
<keyword evidence="11" id="KW-1185">Reference proteome</keyword>
<evidence type="ECO:0000313" key="10">
    <source>
        <dbReference type="EMBL" id="MDV0444561.1"/>
    </source>
</evidence>
<dbReference type="PANTHER" id="PTHR42685">
    <property type="entry name" value="GERANYLGERANYL DIPHOSPHATE REDUCTASE"/>
    <property type="match status" value="1"/>
</dbReference>
<comment type="catalytic activity">
    <reaction evidence="8">
        <text>a 2,3-bis-O-phytanyl-sn-glycerol 1-phospholipid + 8 A = a 2,3-bis-O-(geranylgeranyl)-sn-glycerol 1-phospholipid + 8 AH2</text>
        <dbReference type="Rhea" id="RHEA:64376"/>
        <dbReference type="ChEBI" id="CHEBI:13193"/>
        <dbReference type="ChEBI" id="CHEBI:17499"/>
        <dbReference type="ChEBI" id="CHEBI:138139"/>
        <dbReference type="ChEBI" id="CHEBI:138140"/>
    </reaction>
</comment>
<comment type="catalytic activity">
    <reaction evidence="8">
        <text>archaetidylserine + 8 AH2 = 2,3-bis-O-phytanyl-sn-glycero-3-phospho-L-serine + 8 A</text>
        <dbReference type="Rhea" id="RHEA:84215"/>
        <dbReference type="ChEBI" id="CHEBI:13193"/>
        <dbReference type="ChEBI" id="CHEBI:17499"/>
        <dbReference type="ChEBI" id="CHEBI:71517"/>
        <dbReference type="ChEBI" id="CHEBI:74853"/>
    </reaction>
</comment>
<evidence type="ECO:0000256" key="3">
    <source>
        <dbReference type="ARBA" id="ARBA00022827"/>
    </source>
</evidence>
<dbReference type="Gene3D" id="3.30.9.10">
    <property type="entry name" value="D-Amino Acid Oxidase, subunit A, domain 2"/>
    <property type="match status" value="1"/>
</dbReference>
<keyword evidence="2 8" id="KW-0285">Flavoprotein</keyword>
<feature type="binding site" evidence="8">
    <location>
        <position position="34"/>
    </location>
    <ligand>
        <name>FAD</name>
        <dbReference type="ChEBI" id="CHEBI:57692"/>
    </ligand>
</feature>
<dbReference type="InterPro" id="IPR054715">
    <property type="entry name" value="GGR_cat"/>
</dbReference>
<feature type="binding site" evidence="8">
    <location>
        <position position="48"/>
    </location>
    <ligand>
        <name>FAD</name>
        <dbReference type="ChEBI" id="CHEBI:57692"/>
    </ligand>
</feature>
<dbReference type="SUPFAM" id="SSF51905">
    <property type="entry name" value="FAD/NAD(P)-binding domain"/>
    <property type="match status" value="1"/>
</dbReference>
<evidence type="ECO:0000256" key="1">
    <source>
        <dbReference type="ARBA" id="ARBA00022516"/>
    </source>
</evidence>
<feature type="binding site" evidence="8">
    <location>
        <position position="280"/>
    </location>
    <ligand>
        <name>FAD</name>
        <dbReference type="ChEBI" id="CHEBI:57692"/>
    </ligand>
</feature>
<feature type="binding site" evidence="8">
    <location>
        <position position="46"/>
    </location>
    <ligand>
        <name>FAD</name>
        <dbReference type="ChEBI" id="CHEBI:57692"/>
    </ligand>
</feature>
<dbReference type="NCBIfam" id="TIGR02032">
    <property type="entry name" value="GG-red-SF"/>
    <property type="match status" value="1"/>
</dbReference>
<comment type="catalytic activity">
    <reaction evidence="8">
        <text>2,3-bis-O-(phytanyl)-sn-glycerol 1-phosphate + 8 oxidized 2[4Fe-4S]-[ferredoxin] = 2,3-bis-O-(geranylgeranyl)-sn-glycerol 1-phosphate + 8 reduced 2[4Fe-4S]-[ferredoxin] + 16 H(+)</text>
        <dbReference type="Rhea" id="RHEA:36159"/>
        <dbReference type="Rhea" id="RHEA-COMP:10002"/>
        <dbReference type="Rhea" id="RHEA-COMP:10004"/>
        <dbReference type="ChEBI" id="CHEBI:15378"/>
        <dbReference type="ChEBI" id="CHEBI:33722"/>
        <dbReference type="ChEBI" id="CHEBI:33723"/>
        <dbReference type="ChEBI" id="CHEBI:58837"/>
        <dbReference type="ChEBI" id="CHEBI:73125"/>
        <dbReference type="EC" id="1.3.7.11"/>
    </reaction>
</comment>
<keyword evidence="5 8" id="KW-0443">Lipid metabolism</keyword>
<evidence type="ECO:0000256" key="5">
    <source>
        <dbReference type="ARBA" id="ARBA00023098"/>
    </source>
</evidence>
<dbReference type="Gene3D" id="3.50.50.60">
    <property type="entry name" value="FAD/NAD(P)-binding domain"/>
    <property type="match status" value="1"/>
</dbReference>
<gene>
    <name evidence="10" type="primary">thi4_2</name>
    <name evidence="10" type="ORF">MmiAt1_00890</name>
</gene>
<dbReference type="PANTHER" id="PTHR42685:SF18">
    <property type="entry name" value="DIGERANYLGERANYLGLYCEROPHOSPHOLIPID REDUCTASE"/>
    <property type="match status" value="1"/>
</dbReference>
<name>A0ABU3VN02_9EURY</name>
<protein>
    <recommendedName>
        <fullName evidence="8">Digeranylgeranylglycerophospholipid reductase</fullName>
        <shortName evidence="8">DGGGPL reductase</shortName>
        <ecNumber evidence="8">1.3.7.11</ecNumber>
    </recommendedName>
    <alternativeName>
        <fullName evidence="8">2,3-bis-O-geranylgeranylglyceryl phosphate reductase</fullName>
    </alternativeName>
    <alternativeName>
        <fullName evidence="8">Geranylgeranyl reductase</fullName>
        <shortName evidence="8">GGR</shortName>
    </alternativeName>
</protein>
<keyword evidence="7 8" id="KW-1208">Phospholipid metabolism</keyword>
<keyword evidence="6 8" id="KW-0594">Phospholipid biosynthesis</keyword>
<sequence>MKDAYDVIVVGAGPAGSVAARYAAEGGASVLLIEKRQEIGDPIRCAEGVGIYDLDKFIDIEERLIASPIKGATIYVPDGTSIKMRAKDEDQIYGYILERKIFDRALAERAAKAGAEVYTKTSATGLVMKDGRVAGVKVKRLGVEKEISANIVIGADGVESKVGRWAGINTTLKPSDIETGVQYLMANIEIDQDNVEFFMGNQFAPGGYVWIFPKGPGRANVGIGLLGSKIKDGGRPVDYLNKFVEERFPNGKIIEMDYGGVPVSGGIDKIYGAGIMLVGDAGQLSDPITGGGIKHGLWSGEIAGTVAAEAVKAGDFTEKFLKKYQKNWEDKCGKLLSRDLILKEYYINMSDEEANELVKSLKDVDFTGVLEVGQLVKILAKVDKKLLLKLGANQIGL</sequence>
<dbReference type="InterPro" id="IPR036188">
    <property type="entry name" value="FAD/NAD-bd_sf"/>
</dbReference>
<reference evidence="10 11" key="1">
    <citation type="submission" date="2023-06" db="EMBL/GenBank/DDBJ databases">
        <title>Genome sequence of Methanimicrococcus sp. At1.</title>
        <authorList>
            <person name="Protasov E."/>
            <person name="Platt K."/>
            <person name="Poehlein A."/>
            <person name="Daniel R."/>
            <person name="Brune A."/>
        </authorList>
    </citation>
    <scope>NUCLEOTIDE SEQUENCE [LARGE SCALE GENOMIC DNA]</scope>
    <source>
        <strain evidence="10 11">At1</strain>
    </source>
</reference>
<evidence type="ECO:0000313" key="11">
    <source>
        <dbReference type="Proteomes" id="UP001272052"/>
    </source>
</evidence>
<comment type="catalytic activity">
    <reaction evidence="8">
        <text>CDP-2,3-bis-O-(geranylgeranyl)-sn-glycerol + 8 AH2 = CDP-2,3-bis-O-(phytanyl)-sn-glycerol + 8 A</text>
        <dbReference type="Rhea" id="RHEA:84207"/>
        <dbReference type="ChEBI" id="CHEBI:13193"/>
        <dbReference type="ChEBI" id="CHEBI:17499"/>
        <dbReference type="ChEBI" id="CHEBI:58838"/>
        <dbReference type="ChEBI" id="CHEBI:74004"/>
    </reaction>
</comment>
<dbReference type="EMBL" id="JAWDKC010000003">
    <property type="protein sequence ID" value="MDV0444561.1"/>
    <property type="molecule type" value="Genomic_DNA"/>
</dbReference>
<evidence type="ECO:0000256" key="8">
    <source>
        <dbReference type="HAMAP-Rule" id="MF_01287"/>
    </source>
</evidence>
<keyword evidence="10" id="KW-0808">Transferase</keyword>
<keyword evidence="3 8" id="KW-0274">FAD</keyword>
<keyword evidence="1 8" id="KW-0444">Lipid biosynthesis</keyword>
<dbReference type="GO" id="GO:0016757">
    <property type="term" value="F:glycosyltransferase activity"/>
    <property type="evidence" value="ECO:0007669"/>
    <property type="project" value="UniProtKB-KW"/>
</dbReference>
<feature type="binding site" evidence="8">
    <location>
        <position position="123"/>
    </location>
    <ligand>
        <name>FAD</name>
        <dbReference type="ChEBI" id="CHEBI:57692"/>
    </ligand>
</feature>
<comment type="caution">
    <text evidence="8">Lacks conserved residue(s) required for the propagation of feature annotation.</text>
</comment>
<feature type="binding site" evidence="8">
    <location>
        <position position="99"/>
    </location>
    <ligand>
        <name>FAD</name>
        <dbReference type="ChEBI" id="CHEBI:57692"/>
    </ligand>
</feature>
<dbReference type="Proteomes" id="UP001272052">
    <property type="component" value="Unassembled WGS sequence"/>
</dbReference>
<dbReference type="HAMAP" id="MF_01287">
    <property type="entry name" value="DGGGPL_reductase"/>
    <property type="match status" value="1"/>
</dbReference>
<dbReference type="RefSeq" id="WP_318784957.1">
    <property type="nucleotide sequence ID" value="NZ_JAWDKC010000003.1"/>
</dbReference>
<keyword evidence="10" id="KW-0328">Glycosyltransferase</keyword>
<comment type="caution">
    <text evidence="10">The sequence shown here is derived from an EMBL/GenBank/DDBJ whole genome shotgun (WGS) entry which is preliminary data.</text>
</comment>
<dbReference type="InterPro" id="IPR011777">
    <property type="entry name" value="Geranylgeranyl_Rdtase_fam"/>
</dbReference>
<feature type="binding site" evidence="8">
    <location>
        <position position="292"/>
    </location>
    <ligand>
        <name>FAD</name>
        <dbReference type="ChEBI" id="CHEBI:57692"/>
    </ligand>
</feature>
<keyword evidence="4 8" id="KW-0560">Oxidoreductase</keyword>
<dbReference type="Pfam" id="PF22578">
    <property type="entry name" value="GGR_cat"/>
    <property type="match status" value="1"/>
</dbReference>